<dbReference type="GO" id="GO:0006506">
    <property type="term" value="P:GPI anchor biosynthetic process"/>
    <property type="evidence" value="ECO:0007669"/>
    <property type="project" value="UniProtKB-UniPathway"/>
</dbReference>
<evidence type="ECO:0000256" key="4">
    <source>
        <dbReference type="ARBA" id="ARBA00022502"/>
    </source>
</evidence>
<dbReference type="SMART" id="SM00490">
    <property type="entry name" value="HELICc"/>
    <property type="match status" value="1"/>
</dbReference>
<keyword evidence="4" id="KW-0337">GPI-anchor biosynthesis</keyword>
<keyword evidence="5 16" id="KW-0812">Transmembrane</keyword>
<dbReference type="SUPFAM" id="SSF52540">
    <property type="entry name" value="P-loop containing nucleoside triphosphate hydrolases"/>
    <property type="match status" value="1"/>
</dbReference>
<evidence type="ECO:0000256" key="5">
    <source>
        <dbReference type="ARBA" id="ARBA00022692"/>
    </source>
</evidence>
<dbReference type="SMART" id="SM00487">
    <property type="entry name" value="DEXDc"/>
    <property type="match status" value="1"/>
</dbReference>
<dbReference type="OrthoDB" id="3370at2759"/>
<dbReference type="STRING" id="6210.W6UYU5"/>
<dbReference type="InterPro" id="IPR011545">
    <property type="entry name" value="DEAD/DEAH_box_helicase_dom"/>
</dbReference>
<dbReference type="OMA" id="HEVKAFD"/>
<name>W6UYU5_ECHGR</name>
<keyword evidence="7 15" id="KW-0378">Hydrolase</keyword>
<evidence type="ECO:0000259" key="18">
    <source>
        <dbReference type="PROSITE" id="PS51194"/>
    </source>
</evidence>
<comment type="domain">
    <text evidence="15">The Q motif is unique to and characteristic of the DEAD box family of RNA helicases and controls ATP binding and hydrolysis.</text>
</comment>
<organism evidence="19 20">
    <name type="scientific">Echinococcus granulosus</name>
    <name type="common">Hydatid tapeworm</name>
    <dbReference type="NCBI Taxonomy" id="6210"/>
    <lineage>
        <taxon>Eukaryota</taxon>
        <taxon>Metazoa</taxon>
        <taxon>Spiralia</taxon>
        <taxon>Lophotrochozoa</taxon>
        <taxon>Platyhelminthes</taxon>
        <taxon>Cestoda</taxon>
        <taxon>Eucestoda</taxon>
        <taxon>Cyclophyllidea</taxon>
        <taxon>Taeniidae</taxon>
        <taxon>Echinococcus</taxon>
        <taxon>Echinococcus granulosus group</taxon>
    </lineage>
</organism>
<keyword evidence="20" id="KW-1185">Reference proteome</keyword>
<feature type="domain" description="Helicase C-terminal" evidence="18">
    <location>
        <begin position="377"/>
        <end position="544"/>
    </location>
</feature>
<dbReference type="InterPro" id="IPR000629">
    <property type="entry name" value="RNA-helicase_DEAD-box_CS"/>
</dbReference>
<evidence type="ECO:0000256" key="13">
    <source>
        <dbReference type="ARBA" id="ARBA00023136"/>
    </source>
</evidence>
<sequence>MEVTGSGSDVSLKSSSRDDIIGGFTVVRDKLRYRKQRIKEILPFWMSSPVKCSDELANGIPLRKFERISEKLRTNLAQMGIKRLFPALSFLVFWILTRIGVAFIVVNPVIFAYQPPLEAAKLWHIYCPSFRQADLFSFLSKVIRAVIVLPVRDLAKQVAETIHRLAYDTSLRVVLLTGEDSFTVEQDKLLIKNAGNLILPDIVVCTPGRLVDHIYNTPNFCLEHIRFLVIDEADRVIVEEKQDWYNIFERAVYGISNLSESKGRLKRSFPLPTIESQCSVTLFTLQKILLSATLTHDPEPLKRFRLNFPRLFLASGRPAESNVKELLQGSYTKGQCANIGCETHDKPEEKNHCLSSVREQTGDGSTGGVGVFSTPSGLKEFFVELVERQKPLFLAHLIKRLGHERILCFTNSREATKRLAVLMSHVEGVKAGALNAGMPLKKRVRLLSSFASGEFQVLCRFQLLVCTDAVARGIDIENVSCVVSYEAPQSVKTYVHRVGRTARAGKTGQAFTLLLRNQIRYFKSSLKSVGKRARNFPIHSSKLRAYEASYKGALSHLEKEFRMLLVLLRKLTMKAIQGSKNRRESRRGDGKGPREMQFRKLENLVPPWMRKLMRVQVIFAIFLVLTLADDPGKSLFTYFCKALQRNIVCDLEQRALHLRLRCSLTPTTSGAWDQCSVNVDLARGIYANPYELADKLPEVKFTIARKATREAGRLSRFFFSKKSVESESRQEISLNASEVDIEAPSWKSEPTRWKFALDSQRQIWGSNAAIELSIPLHLRYNLPSRSGKPGGGIVSRTLIDCSGKVAGSYSGQHKATSPSGCSSDLLLVMPLTLILLVIGIIILLLH</sequence>
<keyword evidence="10 15" id="KW-0067">ATP-binding</keyword>
<evidence type="ECO:0000256" key="11">
    <source>
        <dbReference type="ARBA" id="ARBA00022884"/>
    </source>
</evidence>
<evidence type="ECO:0000256" key="15">
    <source>
        <dbReference type="RuleBase" id="RU365068"/>
    </source>
</evidence>
<evidence type="ECO:0000256" key="10">
    <source>
        <dbReference type="ARBA" id="ARBA00022840"/>
    </source>
</evidence>
<feature type="transmembrane region" description="Helical" evidence="16">
    <location>
        <begin position="825"/>
        <end position="845"/>
    </location>
</feature>
<evidence type="ECO:0000256" key="2">
    <source>
        <dbReference type="ARBA" id="ARBA00004687"/>
    </source>
</evidence>
<dbReference type="GO" id="GO:0016787">
    <property type="term" value="F:hydrolase activity"/>
    <property type="evidence" value="ECO:0007669"/>
    <property type="project" value="UniProtKB-KW"/>
</dbReference>
<comment type="caution">
    <text evidence="19">The sequence shown here is derived from an EMBL/GenBank/DDBJ whole genome shotgun (WGS) entry which is preliminary data.</text>
</comment>
<dbReference type="Pfam" id="PF08320">
    <property type="entry name" value="PIG-X"/>
    <property type="match status" value="1"/>
</dbReference>
<comment type="function">
    <text evidence="15">RNA helicase.</text>
</comment>
<dbReference type="GO" id="GO:0005524">
    <property type="term" value="F:ATP binding"/>
    <property type="evidence" value="ECO:0007669"/>
    <property type="project" value="UniProtKB-UniRule"/>
</dbReference>
<comment type="similarity">
    <text evidence="3">Belongs to the PIGX family.</text>
</comment>
<evidence type="ECO:0000256" key="12">
    <source>
        <dbReference type="ARBA" id="ARBA00022989"/>
    </source>
</evidence>
<evidence type="ECO:0000256" key="14">
    <source>
        <dbReference type="ARBA" id="ARBA00023180"/>
    </source>
</evidence>
<dbReference type="GeneID" id="36337185"/>
<keyword evidence="13 16" id="KW-0472">Membrane</keyword>
<dbReference type="PANTHER" id="PTHR24031">
    <property type="entry name" value="RNA HELICASE"/>
    <property type="match status" value="1"/>
</dbReference>
<evidence type="ECO:0000256" key="1">
    <source>
        <dbReference type="ARBA" id="ARBA00004389"/>
    </source>
</evidence>
<comment type="similarity">
    <text evidence="15">Belongs to the DEAD box helicase family.</text>
</comment>
<dbReference type="EC" id="3.6.4.13" evidence="15"/>
<reference evidence="19 20" key="1">
    <citation type="journal article" date="2013" name="Nat. Genet.">
        <title>The genome of the hydatid tapeworm Echinococcus granulosus.</title>
        <authorList>
            <person name="Zheng H."/>
            <person name="Zhang W."/>
            <person name="Zhang L."/>
            <person name="Zhang Z."/>
            <person name="Li J."/>
            <person name="Lu G."/>
            <person name="Zhu Y."/>
            <person name="Wang Y."/>
            <person name="Huang Y."/>
            <person name="Liu J."/>
            <person name="Kang H."/>
            <person name="Chen J."/>
            <person name="Wang L."/>
            <person name="Chen A."/>
            <person name="Yu S."/>
            <person name="Gao Z."/>
            <person name="Jin L."/>
            <person name="Gu W."/>
            <person name="Wang Z."/>
            <person name="Zhao L."/>
            <person name="Shi B."/>
            <person name="Wen H."/>
            <person name="Lin R."/>
            <person name="Jones M.K."/>
            <person name="Brejova B."/>
            <person name="Vinar T."/>
            <person name="Zhao G."/>
            <person name="McManus D.P."/>
            <person name="Chen Z."/>
            <person name="Zhou Y."/>
            <person name="Wang S."/>
        </authorList>
    </citation>
    <scope>NUCLEOTIDE SEQUENCE [LARGE SCALE GENOMIC DNA]</scope>
</reference>
<keyword evidence="9" id="KW-0256">Endoplasmic reticulum</keyword>
<evidence type="ECO:0000256" key="9">
    <source>
        <dbReference type="ARBA" id="ARBA00022824"/>
    </source>
</evidence>
<dbReference type="GO" id="GO:0003723">
    <property type="term" value="F:RNA binding"/>
    <property type="evidence" value="ECO:0007669"/>
    <property type="project" value="UniProtKB-UniRule"/>
</dbReference>
<dbReference type="PROSITE" id="PS00039">
    <property type="entry name" value="DEAD_ATP_HELICASE"/>
    <property type="match status" value="1"/>
</dbReference>
<dbReference type="RefSeq" id="XP_024355043.1">
    <property type="nucleotide sequence ID" value="XM_024490719.1"/>
</dbReference>
<gene>
    <name evidence="19" type="ORF">EGR_01470</name>
</gene>
<dbReference type="GO" id="GO:0003724">
    <property type="term" value="F:RNA helicase activity"/>
    <property type="evidence" value="ECO:0007669"/>
    <property type="project" value="UniProtKB-EC"/>
</dbReference>
<evidence type="ECO:0000256" key="16">
    <source>
        <dbReference type="SAM" id="Phobius"/>
    </source>
</evidence>
<keyword evidence="14" id="KW-0325">Glycoprotein</keyword>
<dbReference type="InterPro" id="IPR013233">
    <property type="entry name" value="PIG-X/PBN1"/>
</dbReference>
<evidence type="ECO:0000256" key="8">
    <source>
        <dbReference type="ARBA" id="ARBA00022806"/>
    </source>
</evidence>
<dbReference type="Pfam" id="PF00270">
    <property type="entry name" value="DEAD"/>
    <property type="match status" value="1"/>
</dbReference>
<dbReference type="Pfam" id="PF00271">
    <property type="entry name" value="Helicase_C"/>
    <property type="match status" value="1"/>
</dbReference>
<dbReference type="InterPro" id="IPR001650">
    <property type="entry name" value="Helicase_C-like"/>
</dbReference>
<comment type="pathway">
    <text evidence="2">Glycolipid biosynthesis; glycosylphosphatidylinositol-anchor biosynthesis.</text>
</comment>
<dbReference type="InterPro" id="IPR014001">
    <property type="entry name" value="Helicase_ATP-bd"/>
</dbReference>
<accession>W6UYU5</accession>
<dbReference type="Proteomes" id="UP000019149">
    <property type="component" value="Unassembled WGS sequence"/>
</dbReference>
<evidence type="ECO:0000256" key="3">
    <source>
        <dbReference type="ARBA" id="ARBA00010345"/>
    </source>
</evidence>
<dbReference type="GO" id="GO:0005789">
    <property type="term" value="C:endoplasmic reticulum membrane"/>
    <property type="evidence" value="ECO:0007669"/>
    <property type="project" value="UniProtKB-SubCell"/>
</dbReference>
<dbReference type="EMBL" id="APAU02000005">
    <property type="protein sequence ID" value="EUB63847.1"/>
    <property type="molecule type" value="Genomic_DNA"/>
</dbReference>
<feature type="transmembrane region" description="Helical" evidence="16">
    <location>
        <begin position="84"/>
        <end position="106"/>
    </location>
</feature>
<dbReference type="UniPathway" id="UPA00196"/>
<evidence type="ECO:0000313" key="19">
    <source>
        <dbReference type="EMBL" id="EUB63847.1"/>
    </source>
</evidence>
<dbReference type="Gene3D" id="3.40.50.300">
    <property type="entry name" value="P-loop containing nucleotide triphosphate hydrolases"/>
    <property type="match status" value="2"/>
</dbReference>
<dbReference type="AlphaFoldDB" id="W6UYU5"/>
<dbReference type="CDD" id="cd18787">
    <property type="entry name" value="SF2_C_DEAD"/>
    <property type="match status" value="1"/>
</dbReference>
<dbReference type="InterPro" id="IPR027417">
    <property type="entry name" value="P-loop_NTPase"/>
</dbReference>
<evidence type="ECO:0000313" key="20">
    <source>
        <dbReference type="Proteomes" id="UP000019149"/>
    </source>
</evidence>
<evidence type="ECO:0000256" key="7">
    <source>
        <dbReference type="ARBA" id="ARBA00022801"/>
    </source>
</evidence>
<dbReference type="PROSITE" id="PS51194">
    <property type="entry name" value="HELICASE_CTER"/>
    <property type="match status" value="1"/>
</dbReference>
<comment type="catalytic activity">
    <reaction evidence="15">
        <text>ATP + H2O = ADP + phosphate + H(+)</text>
        <dbReference type="Rhea" id="RHEA:13065"/>
        <dbReference type="ChEBI" id="CHEBI:15377"/>
        <dbReference type="ChEBI" id="CHEBI:15378"/>
        <dbReference type="ChEBI" id="CHEBI:30616"/>
        <dbReference type="ChEBI" id="CHEBI:43474"/>
        <dbReference type="ChEBI" id="CHEBI:456216"/>
        <dbReference type="EC" id="3.6.4.13"/>
    </reaction>
</comment>
<keyword evidence="6 15" id="KW-0547">Nucleotide-binding</keyword>
<feature type="domain" description="Helicase ATP-binding" evidence="17">
    <location>
        <begin position="144"/>
        <end position="312"/>
    </location>
</feature>
<dbReference type="CTD" id="36337185"/>
<keyword evidence="8 15" id="KW-0347">Helicase</keyword>
<dbReference type="PROSITE" id="PS51192">
    <property type="entry name" value="HELICASE_ATP_BIND_1"/>
    <property type="match status" value="1"/>
</dbReference>
<keyword evidence="12 16" id="KW-1133">Transmembrane helix</keyword>
<keyword evidence="11 15" id="KW-0694">RNA-binding</keyword>
<protein>
    <recommendedName>
        <fullName evidence="15">ATP-dependent RNA helicase</fullName>
        <ecNumber evidence="15">3.6.4.13</ecNumber>
    </recommendedName>
</protein>
<comment type="subcellular location">
    <subcellularLocation>
        <location evidence="1">Endoplasmic reticulum membrane</location>
        <topology evidence="1">Single-pass membrane protein</topology>
    </subcellularLocation>
</comment>
<evidence type="ECO:0000259" key="17">
    <source>
        <dbReference type="PROSITE" id="PS51192"/>
    </source>
</evidence>
<proteinExistence type="inferred from homology"/>
<dbReference type="KEGG" id="egl:EGR_01470"/>
<evidence type="ECO:0000256" key="6">
    <source>
        <dbReference type="ARBA" id="ARBA00022741"/>
    </source>
</evidence>